<gene>
    <name evidence="4" type="ORF">CWC05_13880</name>
</gene>
<dbReference type="Proteomes" id="UP000305874">
    <property type="component" value="Unassembled WGS sequence"/>
</dbReference>
<dbReference type="GeneID" id="58229491"/>
<comment type="cofactor">
    <cofactor evidence="1">
        <name>Fe(2+)</name>
        <dbReference type="ChEBI" id="CHEBI:29033"/>
    </cofactor>
</comment>
<reference evidence="4 5" key="1">
    <citation type="submission" date="2017-12" db="EMBL/GenBank/DDBJ databases">
        <authorList>
            <person name="Paulsen S."/>
            <person name="Gram L.K."/>
        </authorList>
    </citation>
    <scope>NUCLEOTIDE SEQUENCE [LARGE SCALE GENOMIC DNA]</scope>
    <source>
        <strain evidence="4 5">S2897</strain>
    </source>
</reference>
<dbReference type="Gene3D" id="3.60.130.10">
    <property type="entry name" value="Clavaminate synthase-like"/>
    <property type="match status" value="1"/>
</dbReference>
<feature type="domain" description="TauD/TfdA-like" evidence="3">
    <location>
        <begin position="26"/>
        <end position="260"/>
    </location>
</feature>
<dbReference type="InterPro" id="IPR050411">
    <property type="entry name" value="AlphaKG_dependent_hydroxylases"/>
</dbReference>
<comment type="caution">
    <text evidence="4">The sequence shown here is derived from an EMBL/GenBank/DDBJ whole genome shotgun (WGS) entry which is preliminary data.</text>
</comment>
<proteinExistence type="predicted"/>
<keyword evidence="2" id="KW-0560">Oxidoreductase</keyword>
<sequence>MISEQVSPACFTIDARESGAKKLAHLNIAELEQVILNQGMVLLRGFDPSSDEQMVAFAKKLGPLLAWDFGYVLDLKINQQPQNHIFSQGKVELHWDGAFAGATPRFNFFQCLQSSAMSGGGETTFVNTCRLLESCSSQQLQQYQDKVIRYFAEKKAHYGGAIEEPLISPHPATKRQRMRFIEPFNEDNMAVNPVETQVQGMSSSQGDAFLRELIAHLYDSDSFYAHQWTQGDYLLVDNHAMLHGRHRFQGEGLTRHLKRVHIL</sequence>
<dbReference type="RefSeq" id="WP_022945983.1">
    <property type="nucleotide sequence ID" value="NZ_DJHQ01000053.1"/>
</dbReference>
<dbReference type="OrthoDB" id="581608at2"/>
<evidence type="ECO:0000256" key="1">
    <source>
        <dbReference type="ARBA" id="ARBA00001954"/>
    </source>
</evidence>
<dbReference type="InterPro" id="IPR042098">
    <property type="entry name" value="TauD-like_sf"/>
</dbReference>
<dbReference type="GO" id="GO:0016706">
    <property type="term" value="F:2-oxoglutarate-dependent dioxygenase activity"/>
    <property type="evidence" value="ECO:0007669"/>
    <property type="project" value="UniProtKB-ARBA"/>
</dbReference>
<dbReference type="AlphaFoldDB" id="A0A5S3Z391"/>
<evidence type="ECO:0000313" key="4">
    <source>
        <dbReference type="EMBL" id="TMP86491.1"/>
    </source>
</evidence>
<name>A0A5S3Z391_9GAMM</name>
<dbReference type="Pfam" id="PF02668">
    <property type="entry name" value="TauD"/>
    <property type="match status" value="1"/>
</dbReference>
<dbReference type="EMBL" id="PNCG01000014">
    <property type="protein sequence ID" value="TMP86491.1"/>
    <property type="molecule type" value="Genomic_DNA"/>
</dbReference>
<dbReference type="STRING" id="151081.TW72_13405"/>
<accession>A0A5S3Z391</accession>
<dbReference type="PANTHER" id="PTHR10696">
    <property type="entry name" value="GAMMA-BUTYROBETAINE HYDROXYLASE-RELATED"/>
    <property type="match status" value="1"/>
</dbReference>
<protein>
    <submittedName>
        <fullName evidence="4">TauD/TfdA family dioxygenase</fullName>
    </submittedName>
</protein>
<reference evidence="5" key="2">
    <citation type="submission" date="2019-06" db="EMBL/GenBank/DDBJ databases">
        <title>Co-occurence of chitin degradation, pigmentation and bioactivity in marine Pseudoalteromonas.</title>
        <authorList>
            <person name="Sonnenschein E.C."/>
            <person name="Bech P.K."/>
        </authorList>
    </citation>
    <scope>NUCLEOTIDE SEQUENCE [LARGE SCALE GENOMIC DNA]</scope>
    <source>
        <strain evidence="5">S2897</strain>
    </source>
</reference>
<dbReference type="PANTHER" id="PTHR10696:SF53">
    <property type="entry name" value="TYROSINE ISONITRILE DESATURASE"/>
    <property type="match status" value="1"/>
</dbReference>
<evidence type="ECO:0000256" key="2">
    <source>
        <dbReference type="ARBA" id="ARBA00023002"/>
    </source>
</evidence>
<dbReference type="InterPro" id="IPR003819">
    <property type="entry name" value="TauD/TfdA-like"/>
</dbReference>
<keyword evidence="4" id="KW-0223">Dioxygenase</keyword>
<dbReference type="SUPFAM" id="SSF51197">
    <property type="entry name" value="Clavaminate synthase-like"/>
    <property type="match status" value="1"/>
</dbReference>
<organism evidence="4 5">
    <name type="scientific">Pseudoalteromonas ruthenica</name>
    <dbReference type="NCBI Taxonomy" id="151081"/>
    <lineage>
        <taxon>Bacteria</taxon>
        <taxon>Pseudomonadati</taxon>
        <taxon>Pseudomonadota</taxon>
        <taxon>Gammaproteobacteria</taxon>
        <taxon>Alteromonadales</taxon>
        <taxon>Pseudoalteromonadaceae</taxon>
        <taxon>Pseudoalteromonas</taxon>
    </lineage>
</organism>
<evidence type="ECO:0000313" key="5">
    <source>
        <dbReference type="Proteomes" id="UP000305874"/>
    </source>
</evidence>
<evidence type="ECO:0000259" key="3">
    <source>
        <dbReference type="Pfam" id="PF02668"/>
    </source>
</evidence>